<evidence type="ECO:0000256" key="7">
    <source>
        <dbReference type="RuleBase" id="RU363032"/>
    </source>
</evidence>
<evidence type="ECO:0000256" key="8">
    <source>
        <dbReference type="SAM" id="MobiDB-lite"/>
    </source>
</evidence>
<feature type="region of interest" description="Disordered" evidence="8">
    <location>
        <begin position="1"/>
        <end position="24"/>
    </location>
</feature>
<evidence type="ECO:0000256" key="1">
    <source>
        <dbReference type="ARBA" id="ARBA00004651"/>
    </source>
</evidence>
<comment type="caution">
    <text evidence="10">The sequence shown here is derived from an EMBL/GenBank/DDBJ whole genome shotgun (WGS) entry which is preliminary data.</text>
</comment>
<keyword evidence="5 7" id="KW-1133">Transmembrane helix</keyword>
<dbReference type="Proteomes" id="UP001596306">
    <property type="component" value="Unassembled WGS sequence"/>
</dbReference>
<dbReference type="Pfam" id="PF00528">
    <property type="entry name" value="BPD_transp_1"/>
    <property type="match status" value="2"/>
</dbReference>
<feature type="transmembrane region" description="Helical" evidence="7">
    <location>
        <begin position="416"/>
        <end position="436"/>
    </location>
</feature>
<keyword evidence="6 7" id="KW-0472">Membrane</keyword>
<feature type="transmembrane region" description="Helical" evidence="7">
    <location>
        <begin position="356"/>
        <end position="375"/>
    </location>
</feature>
<keyword evidence="3" id="KW-1003">Cell membrane</keyword>
<dbReference type="InterPro" id="IPR000515">
    <property type="entry name" value="MetI-like"/>
</dbReference>
<dbReference type="PANTHER" id="PTHR43386">
    <property type="entry name" value="OLIGOPEPTIDE TRANSPORT SYSTEM PERMEASE PROTEIN APPC"/>
    <property type="match status" value="1"/>
</dbReference>
<comment type="subcellular location">
    <subcellularLocation>
        <location evidence="1 7">Cell membrane</location>
        <topology evidence="1 7">Multi-pass membrane protein</topology>
    </subcellularLocation>
</comment>
<sequence>MSQTRLMRGGEAVIASPPRSRSHGRLTPRLRDALVTSASRVATLCGVVFLIGLLPWLSGRSPEITVLRARYAELEPTPEVLASIRAQLGLDRGPLGLFGDWLGGVLTGDWGTSWISGRPVLPGVLGALGVSLTLMAFALGVSLIIATLLCLPALRRGLLAGGGSGSGATAATLTALPEFLLAASLLVVGSVWLGWFPPYGWQGLDSAVLPALALGIPAGGLIGRLTADAIAAAFAESWIVTWHVAGFSSFDIAGAVLRRALPSVLPQIGLVVVGLTGGAIAVEQVFSIPGLGRTTLGAAESQDLPTLQAGVLALLVIAATAGILASIARRAMLGPALRAGIVPVPVPARRARRGDAVVPVVAATLLVVVIALGLLRDPFASAHGRLAAPSLALPMGADASGRDLLARVGHGALQTLGPALLVALICFVLGLLIGLLPRASAGLVEVTNAAPPVLAGILVAAASGPSVAGAVTAVALVSWAPLAAHTAALAVEARAQPHIKILGVLGVGRGRTLWRSVVPAVAPPVFRHAMLRFPAIALALAALGFLGLGSQPPSPEWGMLLAEGMPYVERAPWAVLAPMTALVLGSVLAVSLSSLPAARLGRADGTGGSNGAGDA</sequence>
<feature type="transmembrane region" description="Helical" evidence="7">
    <location>
        <begin position="468"/>
        <end position="491"/>
    </location>
</feature>
<dbReference type="PROSITE" id="PS50928">
    <property type="entry name" value="ABC_TM1"/>
    <property type="match status" value="1"/>
</dbReference>
<feature type="transmembrane region" description="Helical" evidence="7">
    <location>
        <begin position="443"/>
        <end position="462"/>
    </location>
</feature>
<dbReference type="EMBL" id="JBHSTP010000002">
    <property type="protein sequence ID" value="MFC6356700.1"/>
    <property type="molecule type" value="Genomic_DNA"/>
</dbReference>
<feature type="transmembrane region" description="Helical" evidence="7">
    <location>
        <begin position="571"/>
        <end position="592"/>
    </location>
</feature>
<feature type="transmembrane region" description="Helical" evidence="7">
    <location>
        <begin position="124"/>
        <end position="154"/>
    </location>
</feature>
<evidence type="ECO:0000256" key="6">
    <source>
        <dbReference type="ARBA" id="ARBA00023136"/>
    </source>
</evidence>
<name>A0ABW1VHZ0_9MICO</name>
<protein>
    <submittedName>
        <fullName evidence="10">ABC transporter permease subunit</fullName>
    </submittedName>
</protein>
<organism evidence="10 11">
    <name type="scientific">Luethyella okanaganae</name>
    <dbReference type="NCBI Taxonomy" id="69372"/>
    <lineage>
        <taxon>Bacteria</taxon>
        <taxon>Bacillati</taxon>
        <taxon>Actinomycetota</taxon>
        <taxon>Actinomycetes</taxon>
        <taxon>Micrococcales</taxon>
        <taxon>Microbacteriaceae</taxon>
        <taxon>Luethyella</taxon>
    </lineage>
</organism>
<evidence type="ECO:0000313" key="11">
    <source>
        <dbReference type="Proteomes" id="UP001596306"/>
    </source>
</evidence>
<gene>
    <name evidence="10" type="ORF">ACFQB0_11340</name>
</gene>
<feature type="transmembrane region" description="Helical" evidence="7">
    <location>
        <begin position="533"/>
        <end position="551"/>
    </location>
</feature>
<feature type="transmembrane region" description="Helical" evidence="7">
    <location>
        <begin position="175"/>
        <end position="195"/>
    </location>
</feature>
<feature type="transmembrane region" description="Helical" evidence="7">
    <location>
        <begin position="33"/>
        <end position="57"/>
    </location>
</feature>
<evidence type="ECO:0000256" key="3">
    <source>
        <dbReference type="ARBA" id="ARBA00022475"/>
    </source>
</evidence>
<dbReference type="PANTHER" id="PTHR43386:SF1">
    <property type="entry name" value="D,D-DIPEPTIDE TRANSPORT SYSTEM PERMEASE PROTEIN DDPC-RELATED"/>
    <property type="match status" value="1"/>
</dbReference>
<keyword evidence="4 7" id="KW-0812">Transmembrane</keyword>
<accession>A0ABW1VHZ0</accession>
<evidence type="ECO:0000256" key="5">
    <source>
        <dbReference type="ARBA" id="ARBA00022989"/>
    </source>
</evidence>
<evidence type="ECO:0000313" key="10">
    <source>
        <dbReference type="EMBL" id="MFC6356700.1"/>
    </source>
</evidence>
<keyword evidence="11" id="KW-1185">Reference proteome</keyword>
<reference evidence="11" key="1">
    <citation type="journal article" date="2019" name="Int. J. Syst. Evol. Microbiol.">
        <title>The Global Catalogue of Microorganisms (GCM) 10K type strain sequencing project: providing services to taxonomists for standard genome sequencing and annotation.</title>
        <authorList>
            <consortium name="The Broad Institute Genomics Platform"/>
            <consortium name="The Broad Institute Genome Sequencing Center for Infectious Disease"/>
            <person name="Wu L."/>
            <person name="Ma J."/>
        </authorList>
    </citation>
    <scope>NUCLEOTIDE SEQUENCE [LARGE SCALE GENOMIC DNA]</scope>
    <source>
        <strain evidence="11">CCUG 43304</strain>
    </source>
</reference>
<dbReference type="InterPro" id="IPR035906">
    <property type="entry name" value="MetI-like_sf"/>
</dbReference>
<feature type="transmembrane region" description="Helical" evidence="7">
    <location>
        <begin position="307"/>
        <end position="328"/>
    </location>
</feature>
<evidence type="ECO:0000259" key="9">
    <source>
        <dbReference type="PROSITE" id="PS50928"/>
    </source>
</evidence>
<dbReference type="SUPFAM" id="SSF161098">
    <property type="entry name" value="MetI-like"/>
    <property type="match status" value="2"/>
</dbReference>
<feature type="domain" description="ABC transmembrane type-1" evidence="9">
    <location>
        <begin position="408"/>
        <end position="594"/>
    </location>
</feature>
<evidence type="ECO:0000256" key="2">
    <source>
        <dbReference type="ARBA" id="ARBA00022448"/>
    </source>
</evidence>
<evidence type="ECO:0000256" key="4">
    <source>
        <dbReference type="ARBA" id="ARBA00022692"/>
    </source>
</evidence>
<dbReference type="RefSeq" id="WP_386731483.1">
    <property type="nucleotide sequence ID" value="NZ_JBHSTP010000002.1"/>
</dbReference>
<keyword evidence="2 7" id="KW-0813">Transport</keyword>
<feature type="transmembrane region" description="Helical" evidence="7">
    <location>
        <begin position="268"/>
        <end position="287"/>
    </location>
</feature>
<comment type="similarity">
    <text evidence="7">Belongs to the binding-protein-dependent transport system permease family.</text>
</comment>
<dbReference type="Gene3D" id="1.10.3720.10">
    <property type="entry name" value="MetI-like"/>
    <property type="match status" value="2"/>
</dbReference>
<dbReference type="InterPro" id="IPR050366">
    <property type="entry name" value="BP-dependent_transpt_permease"/>
</dbReference>
<proteinExistence type="inferred from homology"/>